<dbReference type="InterPro" id="IPR023459">
    <property type="entry name" value="Tscrpt_elong_fac_GreA/B_fam"/>
</dbReference>
<dbReference type="InterPro" id="IPR001437">
    <property type="entry name" value="Tscrpt_elong_fac_GreA/B_C"/>
</dbReference>
<dbReference type="Pfam" id="PF01272">
    <property type="entry name" value="GreA_GreB"/>
    <property type="match status" value="1"/>
</dbReference>
<dbReference type="GO" id="GO:0006354">
    <property type="term" value="P:DNA-templated transcription elongation"/>
    <property type="evidence" value="ECO:0007669"/>
    <property type="project" value="TreeGrafter"/>
</dbReference>
<dbReference type="GO" id="GO:0032784">
    <property type="term" value="P:regulation of DNA-templated transcription elongation"/>
    <property type="evidence" value="ECO:0007669"/>
    <property type="project" value="InterPro"/>
</dbReference>
<dbReference type="AlphaFoldDB" id="A0A5B1CQ76"/>
<keyword evidence="2" id="KW-0418">Kinase</keyword>
<feature type="domain" description="Transcription elongation factor GreA/GreB C-terminal" evidence="1">
    <location>
        <begin position="58"/>
        <end position="129"/>
    </location>
</feature>
<dbReference type="Proteomes" id="UP000322699">
    <property type="component" value="Unassembled WGS sequence"/>
</dbReference>
<dbReference type="OrthoDB" id="192847at2"/>
<dbReference type="GO" id="GO:0016301">
    <property type="term" value="F:kinase activity"/>
    <property type="evidence" value="ECO:0007669"/>
    <property type="project" value="UniProtKB-KW"/>
</dbReference>
<proteinExistence type="predicted"/>
<dbReference type="GO" id="GO:0070063">
    <property type="term" value="F:RNA polymerase binding"/>
    <property type="evidence" value="ECO:0007669"/>
    <property type="project" value="InterPro"/>
</dbReference>
<dbReference type="RefSeq" id="WP_084422484.1">
    <property type="nucleotide sequence ID" value="NZ_LWSK01000022.1"/>
</dbReference>
<dbReference type="SUPFAM" id="SSF54534">
    <property type="entry name" value="FKBP-like"/>
    <property type="match status" value="1"/>
</dbReference>
<dbReference type="EMBL" id="VRLW01000001">
    <property type="protein sequence ID" value="KAA1262009.1"/>
    <property type="molecule type" value="Genomic_DNA"/>
</dbReference>
<dbReference type="PANTHER" id="PTHR30437:SF5">
    <property type="entry name" value="REGULATOR OF NUCLEOSIDE DIPHOSPHATE KINASE"/>
    <property type="match status" value="1"/>
</dbReference>
<keyword evidence="3" id="KW-1185">Reference proteome</keyword>
<evidence type="ECO:0000313" key="3">
    <source>
        <dbReference type="Proteomes" id="UP000322699"/>
    </source>
</evidence>
<keyword evidence="2" id="KW-0808">Transferase</keyword>
<evidence type="ECO:0000313" key="2">
    <source>
        <dbReference type="EMBL" id="KAA1262009.1"/>
    </source>
</evidence>
<reference evidence="2 3" key="1">
    <citation type="submission" date="2019-08" db="EMBL/GenBank/DDBJ databases">
        <title>Deep-cultivation of Planctomycetes and their phenomic and genomic characterization uncovers novel biology.</title>
        <authorList>
            <person name="Wiegand S."/>
            <person name="Jogler M."/>
            <person name="Boedeker C."/>
            <person name="Pinto D."/>
            <person name="Vollmers J."/>
            <person name="Rivas-Marin E."/>
            <person name="Kohn T."/>
            <person name="Peeters S.H."/>
            <person name="Heuer A."/>
            <person name="Rast P."/>
            <person name="Oberbeckmann S."/>
            <person name="Bunk B."/>
            <person name="Jeske O."/>
            <person name="Meyerdierks A."/>
            <person name="Storesund J.E."/>
            <person name="Kallscheuer N."/>
            <person name="Luecker S."/>
            <person name="Lage O.M."/>
            <person name="Pohl T."/>
            <person name="Merkel B.J."/>
            <person name="Hornburger P."/>
            <person name="Mueller R.-W."/>
            <person name="Bruemmer F."/>
            <person name="Labrenz M."/>
            <person name="Spormann A.M."/>
            <person name="Op Den Camp H."/>
            <person name="Overmann J."/>
            <person name="Amann R."/>
            <person name="Jetten M.S.M."/>
            <person name="Mascher T."/>
            <person name="Medema M.H."/>
            <person name="Devos D.P."/>
            <person name="Kaster A.-K."/>
            <person name="Ovreas L."/>
            <person name="Rohde M."/>
            <person name="Galperin M.Y."/>
            <person name="Jogler C."/>
        </authorList>
    </citation>
    <scope>NUCLEOTIDE SEQUENCE [LARGE SCALE GENOMIC DNA]</scope>
    <source>
        <strain evidence="2 3">LF1</strain>
    </source>
</reference>
<evidence type="ECO:0000259" key="1">
    <source>
        <dbReference type="Pfam" id="PF01272"/>
    </source>
</evidence>
<gene>
    <name evidence="2" type="primary">rnk_3</name>
    <name evidence="2" type="ORF">LF1_45700</name>
</gene>
<dbReference type="PANTHER" id="PTHR30437">
    <property type="entry name" value="TRANSCRIPTION ELONGATION FACTOR GREA"/>
    <property type="match status" value="1"/>
</dbReference>
<name>A0A5B1CQ76_9BACT</name>
<organism evidence="2 3">
    <name type="scientific">Rubripirellula obstinata</name>
    <dbReference type="NCBI Taxonomy" id="406547"/>
    <lineage>
        <taxon>Bacteria</taxon>
        <taxon>Pseudomonadati</taxon>
        <taxon>Planctomycetota</taxon>
        <taxon>Planctomycetia</taxon>
        <taxon>Pirellulales</taxon>
        <taxon>Pirellulaceae</taxon>
        <taxon>Rubripirellula</taxon>
    </lineage>
</organism>
<sequence length="141" mass="15962">MNMASNIIAVTRTDLQRIKSLLHHDFVASFGDERTHLRELARRLACANVVESREMLPDVVTMNSTFKLFDLIRKESDTFTLVYPDEACIAEGKLSILSPLGTEVFGRRVGESLSLQVLSGETRKRVEQIFFQPERCGAFNL</sequence>
<dbReference type="InterPro" id="IPR036953">
    <property type="entry name" value="GreA/GreB_C_sf"/>
</dbReference>
<accession>A0A5B1CQ76</accession>
<dbReference type="GO" id="GO:0003677">
    <property type="term" value="F:DNA binding"/>
    <property type="evidence" value="ECO:0007669"/>
    <property type="project" value="InterPro"/>
</dbReference>
<protein>
    <submittedName>
        <fullName evidence="2">Regulator of nucleoside diphosphate kinase</fullName>
    </submittedName>
</protein>
<comment type="caution">
    <text evidence="2">The sequence shown here is derived from an EMBL/GenBank/DDBJ whole genome shotgun (WGS) entry which is preliminary data.</text>
</comment>
<dbReference type="Gene3D" id="3.10.50.30">
    <property type="entry name" value="Transcription elongation factor, GreA/GreB, C-terminal domain"/>
    <property type="match status" value="1"/>
</dbReference>